<organism evidence="2 3">
    <name type="scientific">Suillus plorans</name>
    <dbReference type="NCBI Taxonomy" id="116603"/>
    <lineage>
        <taxon>Eukaryota</taxon>
        <taxon>Fungi</taxon>
        <taxon>Dikarya</taxon>
        <taxon>Basidiomycota</taxon>
        <taxon>Agaricomycotina</taxon>
        <taxon>Agaricomycetes</taxon>
        <taxon>Agaricomycetidae</taxon>
        <taxon>Boletales</taxon>
        <taxon>Suillineae</taxon>
        <taxon>Suillaceae</taxon>
        <taxon>Suillus</taxon>
    </lineage>
</organism>
<evidence type="ECO:0000313" key="3">
    <source>
        <dbReference type="Proteomes" id="UP000719766"/>
    </source>
</evidence>
<keyword evidence="1" id="KW-1133">Transmembrane helix</keyword>
<dbReference type="RefSeq" id="XP_041163958.1">
    <property type="nucleotide sequence ID" value="XM_041311098.1"/>
</dbReference>
<feature type="transmembrane region" description="Helical" evidence="1">
    <location>
        <begin position="87"/>
        <end position="113"/>
    </location>
</feature>
<feature type="transmembrane region" description="Helical" evidence="1">
    <location>
        <begin position="205"/>
        <end position="228"/>
    </location>
</feature>
<dbReference type="OrthoDB" id="3357408at2759"/>
<name>A0A9P7J2M7_9AGAM</name>
<feature type="transmembrane region" description="Helical" evidence="1">
    <location>
        <begin position="44"/>
        <end position="67"/>
    </location>
</feature>
<evidence type="ECO:0000313" key="2">
    <source>
        <dbReference type="EMBL" id="KAG1799735.1"/>
    </source>
</evidence>
<sequence>MSLPALDRMFITSVWLQCIIYGVNCVLFGVCMYAIFIRNKRAHWIVPFSCIFHFSMATAHIIISFLYALHGLTDPAVISVPNGSTLYFASVTALWSTMTGLYLFNVLVLHFLLIWRFYLVWNRNLILAIILLILEVGHLSTALAAWSVVTHSRVTFASAAWALATADFIFNLVLTICLTSGIAYRLWRAGADTFDLTGHNAYKPAIYTIIQCGAIYTSSIVVICVLRLSGKPAGLVAPYVGIQFATLTPLLLIVSLKFGVRHDEA</sequence>
<gene>
    <name evidence="2" type="ORF">HD556DRAFT_61722</name>
</gene>
<keyword evidence="3" id="KW-1185">Reference proteome</keyword>
<keyword evidence="1" id="KW-0812">Transmembrane</keyword>
<accession>A0A9P7J2M7</accession>
<proteinExistence type="predicted"/>
<evidence type="ECO:0000256" key="1">
    <source>
        <dbReference type="SAM" id="Phobius"/>
    </source>
</evidence>
<keyword evidence="1" id="KW-0472">Membrane</keyword>
<dbReference type="GeneID" id="64604862"/>
<dbReference type="AlphaFoldDB" id="A0A9P7J2M7"/>
<feature type="transmembrane region" description="Helical" evidence="1">
    <location>
        <begin position="125"/>
        <end position="149"/>
    </location>
</feature>
<protein>
    <submittedName>
        <fullName evidence="2">Uncharacterized protein</fullName>
    </submittedName>
</protein>
<feature type="transmembrane region" description="Helical" evidence="1">
    <location>
        <begin position="14"/>
        <end position="37"/>
    </location>
</feature>
<dbReference type="EMBL" id="JABBWE010000010">
    <property type="protein sequence ID" value="KAG1799735.1"/>
    <property type="molecule type" value="Genomic_DNA"/>
</dbReference>
<reference evidence="2" key="1">
    <citation type="journal article" date="2020" name="New Phytol.">
        <title>Comparative genomics reveals dynamic genome evolution in host specialist ectomycorrhizal fungi.</title>
        <authorList>
            <person name="Lofgren L.A."/>
            <person name="Nguyen N.H."/>
            <person name="Vilgalys R."/>
            <person name="Ruytinx J."/>
            <person name="Liao H.L."/>
            <person name="Branco S."/>
            <person name="Kuo A."/>
            <person name="LaButti K."/>
            <person name="Lipzen A."/>
            <person name="Andreopoulos W."/>
            <person name="Pangilinan J."/>
            <person name="Riley R."/>
            <person name="Hundley H."/>
            <person name="Na H."/>
            <person name="Barry K."/>
            <person name="Grigoriev I.V."/>
            <person name="Stajich J.E."/>
            <person name="Kennedy P.G."/>
        </authorList>
    </citation>
    <scope>NUCLEOTIDE SEQUENCE</scope>
    <source>
        <strain evidence="2">S12</strain>
    </source>
</reference>
<dbReference type="Proteomes" id="UP000719766">
    <property type="component" value="Unassembled WGS sequence"/>
</dbReference>
<feature type="transmembrane region" description="Helical" evidence="1">
    <location>
        <begin position="240"/>
        <end position="260"/>
    </location>
</feature>
<comment type="caution">
    <text evidence="2">The sequence shown here is derived from an EMBL/GenBank/DDBJ whole genome shotgun (WGS) entry which is preliminary data.</text>
</comment>
<feature type="transmembrane region" description="Helical" evidence="1">
    <location>
        <begin position="161"/>
        <end position="184"/>
    </location>
</feature>